<keyword evidence="3" id="KW-0677">Repeat</keyword>
<evidence type="ECO:0000256" key="3">
    <source>
        <dbReference type="ARBA" id="ARBA00022737"/>
    </source>
</evidence>
<feature type="compositionally biased region" description="Low complexity" evidence="7">
    <location>
        <begin position="163"/>
        <end position="186"/>
    </location>
</feature>
<name>A0A7E4ZSQ0_PANRE</name>
<dbReference type="PANTHER" id="PTHR13555">
    <property type="entry name" value="C2H2 ZINC FINGER CGI-62-RELATED"/>
    <property type="match status" value="1"/>
</dbReference>
<dbReference type="AlphaFoldDB" id="A0A7E4ZSQ0"/>
<evidence type="ECO:0000313" key="9">
    <source>
        <dbReference type="Proteomes" id="UP000492821"/>
    </source>
</evidence>
<evidence type="ECO:0000256" key="4">
    <source>
        <dbReference type="ARBA" id="ARBA00022771"/>
    </source>
</evidence>
<evidence type="ECO:0000313" key="10">
    <source>
        <dbReference type="WBParaSite" id="Pan_g1523.t1"/>
    </source>
</evidence>
<dbReference type="InterPro" id="IPR049899">
    <property type="entry name" value="Znf_C2HC_C3H"/>
</dbReference>
<keyword evidence="2" id="KW-0479">Metal-binding</keyword>
<dbReference type="Proteomes" id="UP000492821">
    <property type="component" value="Unassembled WGS sequence"/>
</dbReference>
<accession>A0A7E4ZSQ0</accession>
<evidence type="ECO:0000259" key="8">
    <source>
        <dbReference type="PROSITE" id="PS52027"/>
    </source>
</evidence>
<reference evidence="10" key="2">
    <citation type="submission" date="2020-10" db="UniProtKB">
        <authorList>
            <consortium name="WormBaseParasite"/>
        </authorList>
    </citation>
    <scope>IDENTIFICATION</scope>
</reference>
<sequence>MEEADEKTYPCKICGRKFIKSSLVIHESACKKLTKLARKPFDSGKQRASGSDIPLNAVRKAQKEKEKHGGTFPRPKTHWRQRHEEFIGAVAGAKHVEIALKTGAPLPPPPKSSYNPDYVQCDYCGRRFNSNAAERHIPFCREQQARTAGRAPPSRAPRTGAKPPTRSQSQPRTPQQPRSPSTSNRRPSTKAYSPGNATASGNRTPSTKSGNRPVANSAGINGSRTTHLPTPVKRSNSAPRTAHAPKTPGTAYSTSSQSRNAPPTTSSRKSIPTSSGTYKPPSTAKSTASASSGRRTSSTRRRDY</sequence>
<keyword evidence="4 6" id="KW-0863">Zinc-finger</keyword>
<dbReference type="Pfam" id="PF13913">
    <property type="entry name" value="zf-C2HC_2"/>
    <property type="match status" value="2"/>
</dbReference>
<evidence type="ECO:0000256" key="2">
    <source>
        <dbReference type="ARBA" id="ARBA00022723"/>
    </source>
</evidence>
<keyword evidence="5" id="KW-0862">Zinc</keyword>
<feature type="domain" description="C2HC/C3H-type" evidence="8">
    <location>
        <begin position="7"/>
        <end position="36"/>
    </location>
</feature>
<evidence type="ECO:0000256" key="7">
    <source>
        <dbReference type="SAM" id="MobiDB-lite"/>
    </source>
</evidence>
<comment type="similarity">
    <text evidence="1">Belongs to the ZC2HC1 family.</text>
</comment>
<protein>
    <submittedName>
        <fullName evidence="10">Zinc finger C2HC domain-containing protein 1A</fullName>
    </submittedName>
</protein>
<dbReference type="WBParaSite" id="Pan_g1523.t1">
    <property type="protein sequence ID" value="Pan_g1523.t1"/>
    <property type="gene ID" value="Pan_g1523"/>
</dbReference>
<evidence type="ECO:0000256" key="6">
    <source>
        <dbReference type="PROSITE-ProRule" id="PRU01371"/>
    </source>
</evidence>
<feature type="compositionally biased region" description="Polar residues" evidence="7">
    <location>
        <begin position="218"/>
        <end position="239"/>
    </location>
</feature>
<dbReference type="PROSITE" id="PS52027">
    <property type="entry name" value="ZF_C2HC_C3H"/>
    <property type="match status" value="2"/>
</dbReference>
<proteinExistence type="inferred from homology"/>
<feature type="domain" description="C2HC/C3H-type" evidence="8">
    <location>
        <begin position="117"/>
        <end position="146"/>
    </location>
</feature>
<reference evidence="9" key="1">
    <citation type="journal article" date="2013" name="Genetics">
        <title>The draft genome and transcriptome of Panagrellus redivivus are shaped by the harsh demands of a free-living lifestyle.</title>
        <authorList>
            <person name="Srinivasan J."/>
            <person name="Dillman A.R."/>
            <person name="Macchietto M.G."/>
            <person name="Heikkinen L."/>
            <person name="Lakso M."/>
            <person name="Fracchia K.M."/>
            <person name="Antoshechkin I."/>
            <person name="Mortazavi A."/>
            <person name="Wong G."/>
            <person name="Sternberg P.W."/>
        </authorList>
    </citation>
    <scope>NUCLEOTIDE SEQUENCE [LARGE SCALE GENOMIC DNA]</scope>
    <source>
        <strain evidence="9">MT8872</strain>
    </source>
</reference>
<evidence type="ECO:0000256" key="5">
    <source>
        <dbReference type="ARBA" id="ARBA00022833"/>
    </source>
</evidence>
<dbReference type="InterPro" id="IPR026319">
    <property type="entry name" value="ZC2HC1A/B-like"/>
</dbReference>
<feature type="compositionally biased region" description="Polar residues" evidence="7">
    <location>
        <begin position="250"/>
        <end position="277"/>
    </location>
</feature>
<dbReference type="PANTHER" id="PTHR13555:SF25">
    <property type="entry name" value="ZINC FINGER C2HC DOMAIN-CONTAINING PROTEIN 1A"/>
    <property type="match status" value="1"/>
</dbReference>
<keyword evidence="9" id="KW-1185">Reference proteome</keyword>
<evidence type="ECO:0000256" key="1">
    <source>
        <dbReference type="ARBA" id="ARBA00010843"/>
    </source>
</evidence>
<feature type="region of interest" description="Disordered" evidence="7">
    <location>
        <begin position="144"/>
        <end position="304"/>
    </location>
</feature>
<feature type="compositionally biased region" description="Low complexity" evidence="7">
    <location>
        <begin position="282"/>
        <end position="296"/>
    </location>
</feature>
<dbReference type="GO" id="GO:0008270">
    <property type="term" value="F:zinc ion binding"/>
    <property type="evidence" value="ECO:0007669"/>
    <property type="project" value="UniProtKB-KW"/>
</dbReference>
<organism evidence="9 10">
    <name type="scientific">Panagrellus redivivus</name>
    <name type="common">Microworm</name>
    <dbReference type="NCBI Taxonomy" id="6233"/>
    <lineage>
        <taxon>Eukaryota</taxon>
        <taxon>Metazoa</taxon>
        <taxon>Ecdysozoa</taxon>
        <taxon>Nematoda</taxon>
        <taxon>Chromadorea</taxon>
        <taxon>Rhabditida</taxon>
        <taxon>Tylenchina</taxon>
        <taxon>Panagrolaimomorpha</taxon>
        <taxon>Panagrolaimoidea</taxon>
        <taxon>Panagrolaimidae</taxon>
        <taxon>Panagrellus</taxon>
    </lineage>
</organism>
<feature type="compositionally biased region" description="Polar residues" evidence="7">
    <location>
        <begin position="195"/>
        <end position="210"/>
    </location>
</feature>
<dbReference type="Gene3D" id="3.30.160.60">
    <property type="entry name" value="Classic Zinc Finger"/>
    <property type="match status" value="2"/>
</dbReference>